<name>A0A1H3ZIQ2_9BACI</name>
<dbReference type="InterPro" id="IPR041135">
    <property type="entry name" value="Nmad3"/>
</dbReference>
<dbReference type="RefSeq" id="WP_093043200.1">
    <property type="nucleotide sequence ID" value="NZ_FNQR01000003.1"/>
</dbReference>
<keyword evidence="3" id="KW-1185">Reference proteome</keyword>
<dbReference type="EMBL" id="FNQR01000003">
    <property type="protein sequence ID" value="SEA23547.1"/>
    <property type="molecule type" value="Genomic_DNA"/>
</dbReference>
<dbReference type="STRING" id="571932.SAMN05421743_103259"/>
<dbReference type="Pfam" id="PF18754">
    <property type="entry name" value="Nmad3"/>
    <property type="match status" value="1"/>
</dbReference>
<protein>
    <recommendedName>
        <fullName evidence="1">Nucleotide modification associated domain-containing protein</fullName>
    </recommendedName>
</protein>
<reference evidence="2 3" key="1">
    <citation type="submission" date="2016-10" db="EMBL/GenBank/DDBJ databases">
        <authorList>
            <person name="de Groot N.N."/>
        </authorList>
    </citation>
    <scope>NUCLEOTIDE SEQUENCE [LARGE SCALE GENOMIC DNA]</scope>
    <source>
        <strain evidence="2 3">CCM7597</strain>
    </source>
</reference>
<evidence type="ECO:0000313" key="2">
    <source>
        <dbReference type="EMBL" id="SEA23547.1"/>
    </source>
</evidence>
<proteinExistence type="predicted"/>
<evidence type="ECO:0000313" key="3">
    <source>
        <dbReference type="Proteomes" id="UP000198584"/>
    </source>
</evidence>
<accession>A0A1H3ZIQ2</accession>
<dbReference type="OrthoDB" id="9772090at2"/>
<organism evidence="2 3">
    <name type="scientific">Thalassobacillus cyri</name>
    <dbReference type="NCBI Taxonomy" id="571932"/>
    <lineage>
        <taxon>Bacteria</taxon>
        <taxon>Bacillati</taxon>
        <taxon>Bacillota</taxon>
        <taxon>Bacilli</taxon>
        <taxon>Bacillales</taxon>
        <taxon>Bacillaceae</taxon>
        <taxon>Thalassobacillus</taxon>
    </lineage>
</organism>
<gene>
    <name evidence="2" type="ORF">SAMN05421743_103259</name>
</gene>
<dbReference type="AlphaFoldDB" id="A0A1H3ZIQ2"/>
<feature type="domain" description="Nucleotide modification associated" evidence="1">
    <location>
        <begin position="3"/>
        <end position="290"/>
    </location>
</feature>
<dbReference type="Proteomes" id="UP000198584">
    <property type="component" value="Unassembled WGS sequence"/>
</dbReference>
<sequence length="310" mass="35719">MDKLILSRKGFDSSSGYGYSPYDPKTGNYIVLPIPEDKEKSRGFKYNELLLEDNYLEGMDAKNLRELIEDPLMGYSRKTLKIINDAIAHYDPVLGKSPWLTNGPAFGAFGQSESAAGHLRNHQVKEGSIFLFFSRFKPMKNRVHPLDPRGAWTEGAYYIYGWLKVGKVIDKSNKDELPALVREEHPHGSDEDFLRRENNTLYLAADKLFDNMDIPGCGYFPKLTNELLLSSELHKNKPSIWKVPSFFNEDDYRPTYLNVDKKLEERWLLCPDNEEFCFVQSTGRGQEYVSNLKDKSSQWLRSLFLNGDTF</sequence>
<evidence type="ECO:0000259" key="1">
    <source>
        <dbReference type="Pfam" id="PF18754"/>
    </source>
</evidence>